<sequence>MMDRRVSEVLAVEVVRGLRGQGFNAMRFAEQKFSLEASGLLVSCRILERAIECGMLYIFSSGSVAYRSGTLPAVFEMYWNSPECWTERIRQEGESA</sequence>
<proteinExistence type="predicted"/>
<accession>A0ABP0TQ91</accession>
<dbReference type="Proteomes" id="UP001497512">
    <property type="component" value="Chromosome 13"/>
</dbReference>
<organism evidence="1 2">
    <name type="scientific">Sphagnum troendelagicum</name>
    <dbReference type="NCBI Taxonomy" id="128251"/>
    <lineage>
        <taxon>Eukaryota</taxon>
        <taxon>Viridiplantae</taxon>
        <taxon>Streptophyta</taxon>
        <taxon>Embryophyta</taxon>
        <taxon>Bryophyta</taxon>
        <taxon>Sphagnophytina</taxon>
        <taxon>Sphagnopsida</taxon>
        <taxon>Sphagnales</taxon>
        <taxon>Sphagnaceae</taxon>
        <taxon>Sphagnum</taxon>
    </lineage>
</organism>
<keyword evidence="2" id="KW-1185">Reference proteome</keyword>
<gene>
    <name evidence="1" type="ORF">CSSPTR1EN2_LOCUS6104</name>
</gene>
<reference evidence="1" key="1">
    <citation type="submission" date="2024-02" db="EMBL/GenBank/DDBJ databases">
        <authorList>
            <consortium name="ELIXIR-Norway"/>
            <consortium name="Elixir Norway"/>
        </authorList>
    </citation>
    <scope>NUCLEOTIDE SEQUENCE</scope>
</reference>
<evidence type="ECO:0000313" key="1">
    <source>
        <dbReference type="EMBL" id="CAK9201832.1"/>
    </source>
</evidence>
<evidence type="ECO:0000313" key="2">
    <source>
        <dbReference type="Proteomes" id="UP001497512"/>
    </source>
</evidence>
<dbReference type="EMBL" id="OZ019905">
    <property type="protein sequence ID" value="CAK9201832.1"/>
    <property type="molecule type" value="Genomic_DNA"/>
</dbReference>
<protein>
    <submittedName>
        <fullName evidence="1">Uncharacterized protein</fullName>
    </submittedName>
</protein>
<name>A0ABP0TQ91_9BRYO</name>